<gene>
    <name evidence="1" type="ORF">S03H2_55052</name>
</gene>
<dbReference type="InterPro" id="IPR001806">
    <property type="entry name" value="Small_GTPase"/>
</dbReference>
<accession>X1IQX1</accession>
<dbReference type="PRINTS" id="PR00449">
    <property type="entry name" value="RASTRNSFRMNG"/>
</dbReference>
<dbReference type="InterPro" id="IPR027417">
    <property type="entry name" value="P-loop_NTPase"/>
</dbReference>
<proteinExistence type="predicted"/>
<organism evidence="1">
    <name type="scientific">marine sediment metagenome</name>
    <dbReference type="NCBI Taxonomy" id="412755"/>
    <lineage>
        <taxon>unclassified sequences</taxon>
        <taxon>metagenomes</taxon>
        <taxon>ecological metagenomes</taxon>
    </lineage>
</organism>
<dbReference type="EMBL" id="BARU01035139">
    <property type="protein sequence ID" value="GAH71650.1"/>
    <property type="molecule type" value="Genomic_DNA"/>
</dbReference>
<protein>
    <submittedName>
        <fullName evidence="1">Uncharacterized protein</fullName>
    </submittedName>
</protein>
<dbReference type="SUPFAM" id="SSF52540">
    <property type="entry name" value="P-loop containing nucleoside triphosphate hydrolases"/>
    <property type="match status" value="1"/>
</dbReference>
<sequence>MSDKKRSPKKSDKGSDKGVVLFEDNIKKHIKEEEDTNETEGQSTETQQTSAYMIKLVLIGDSAVGKTSIRNNYLGKGFEKEHLTTLGADFAAITKTVDNYQIKYQI</sequence>
<dbReference type="Pfam" id="PF00071">
    <property type="entry name" value="Ras"/>
    <property type="match status" value="1"/>
</dbReference>
<comment type="caution">
    <text evidence="1">The sequence shown here is derived from an EMBL/GenBank/DDBJ whole genome shotgun (WGS) entry which is preliminary data.</text>
</comment>
<name>X1IQX1_9ZZZZ</name>
<dbReference type="GO" id="GO:0003924">
    <property type="term" value="F:GTPase activity"/>
    <property type="evidence" value="ECO:0007669"/>
    <property type="project" value="InterPro"/>
</dbReference>
<dbReference type="GO" id="GO:0005525">
    <property type="term" value="F:GTP binding"/>
    <property type="evidence" value="ECO:0007669"/>
    <property type="project" value="InterPro"/>
</dbReference>
<dbReference type="Gene3D" id="3.40.50.300">
    <property type="entry name" value="P-loop containing nucleotide triphosphate hydrolases"/>
    <property type="match status" value="1"/>
</dbReference>
<dbReference type="PROSITE" id="PS51419">
    <property type="entry name" value="RAB"/>
    <property type="match status" value="1"/>
</dbReference>
<evidence type="ECO:0000313" key="1">
    <source>
        <dbReference type="EMBL" id="GAH71650.1"/>
    </source>
</evidence>
<reference evidence="1" key="1">
    <citation type="journal article" date="2014" name="Front. Microbiol.">
        <title>High frequency of phylogenetically diverse reductive dehalogenase-homologous genes in deep subseafloor sedimentary metagenomes.</title>
        <authorList>
            <person name="Kawai M."/>
            <person name="Futagami T."/>
            <person name="Toyoda A."/>
            <person name="Takaki Y."/>
            <person name="Nishi S."/>
            <person name="Hori S."/>
            <person name="Arai W."/>
            <person name="Tsubouchi T."/>
            <person name="Morono Y."/>
            <person name="Uchiyama I."/>
            <person name="Ito T."/>
            <person name="Fujiyama A."/>
            <person name="Inagaki F."/>
            <person name="Takami H."/>
        </authorList>
    </citation>
    <scope>NUCLEOTIDE SEQUENCE</scope>
    <source>
        <strain evidence="1">Expedition CK06-06</strain>
    </source>
</reference>
<dbReference type="AlphaFoldDB" id="X1IQX1"/>